<accession>A0A7D5IPJ2</accession>
<evidence type="ECO:0000313" key="2">
    <source>
        <dbReference type="Proteomes" id="UP000509638"/>
    </source>
</evidence>
<dbReference type="Proteomes" id="UP000509638">
    <property type="component" value="Chromosome"/>
</dbReference>
<evidence type="ECO:0000313" key="1">
    <source>
        <dbReference type="EMBL" id="QLD10861.1"/>
    </source>
</evidence>
<sequence length="91" mass="10013">MYIGTIRPVESRSVELTGHSLAEIREQARAATPEGFHLVGAPVKMIKGSTELAATATFERRDGLRDVEADDRAALDAQVPEGWRLVNLRKL</sequence>
<reference evidence="1 2" key="1">
    <citation type="submission" date="2020-06" db="EMBL/GenBank/DDBJ databases">
        <authorList>
            <person name="Jo H."/>
        </authorList>
    </citation>
    <scope>NUCLEOTIDE SEQUENCE [LARGE SCALE GENOMIC DNA]</scope>
    <source>
        <strain evidence="1 2">I46</strain>
    </source>
</reference>
<name>A0A7D5IPJ2_9MICO</name>
<organism evidence="1 2">
    <name type="scientific">Microbacterium oleivorans</name>
    <dbReference type="NCBI Taxonomy" id="273677"/>
    <lineage>
        <taxon>Bacteria</taxon>
        <taxon>Bacillati</taxon>
        <taxon>Actinomycetota</taxon>
        <taxon>Actinomycetes</taxon>
        <taxon>Micrococcales</taxon>
        <taxon>Microbacteriaceae</taxon>
        <taxon>Microbacterium</taxon>
    </lineage>
</organism>
<protein>
    <submittedName>
        <fullName evidence="1">Uncharacterized protein</fullName>
    </submittedName>
</protein>
<proteinExistence type="predicted"/>
<dbReference type="EMBL" id="CP058316">
    <property type="protein sequence ID" value="QLD10861.1"/>
    <property type="molecule type" value="Genomic_DNA"/>
</dbReference>
<dbReference type="RefSeq" id="WP_178010326.1">
    <property type="nucleotide sequence ID" value="NZ_CP058316.1"/>
</dbReference>
<dbReference type="AlphaFoldDB" id="A0A7D5IPJ2"/>
<gene>
    <name evidence="1" type="ORF">HW566_03135</name>
</gene>